<dbReference type="EMBL" id="ML975150">
    <property type="protein sequence ID" value="KAF1816512.1"/>
    <property type="molecule type" value="Genomic_DNA"/>
</dbReference>
<reference evidence="6" key="3">
    <citation type="submission" date="2025-04" db="UniProtKB">
        <authorList>
            <consortium name="RefSeq"/>
        </authorList>
    </citation>
    <scope>IDENTIFICATION</scope>
    <source>
        <strain evidence="6">CBS 781.70</strain>
    </source>
</reference>
<dbReference type="RefSeq" id="XP_033538143.1">
    <property type="nucleotide sequence ID" value="XM_033678651.1"/>
</dbReference>
<accession>A0A6G1GES7</accession>
<dbReference type="AlphaFoldDB" id="A0A6G1GES7"/>
<protein>
    <recommendedName>
        <fullName evidence="2">Superoxide dismutase [Cu-Zn]</fullName>
    </recommendedName>
</protein>
<comment type="subunit">
    <text evidence="1">Homodimer.</text>
</comment>
<evidence type="ECO:0000313" key="4">
    <source>
        <dbReference type="EMBL" id="KAF1816512.1"/>
    </source>
</evidence>
<dbReference type="Proteomes" id="UP000504638">
    <property type="component" value="Unplaced"/>
</dbReference>
<dbReference type="InterPro" id="IPR036423">
    <property type="entry name" value="SOD-like_Cu/Zn_dom_sf"/>
</dbReference>
<evidence type="ECO:0000259" key="3">
    <source>
        <dbReference type="Pfam" id="PF00080"/>
    </source>
</evidence>
<proteinExistence type="predicted"/>
<sequence>MVKAVAVIRGDSTVKGTVTFEQAAEGAATTITYDITGNDANAQRGFHVHTFGDNTNGCTSAGPHFNPFNKTHGAPVDEERHVGDLGNVQTDAQGNAKGSITDALVQLIGATSVIGVCFPGIAS</sequence>
<dbReference type="PRINTS" id="PR00068">
    <property type="entry name" value="CUZNDISMTASE"/>
</dbReference>
<gene>
    <name evidence="4 6" type="ORF">P152DRAFT_454770</name>
</gene>
<dbReference type="GO" id="GO:0034599">
    <property type="term" value="P:cellular response to oxidative stress"/>
    <property type="evidence" value="ECO:0007669"/>
    <property type="project" value="UniProtKB-ARBA"/>
</dbReference>
<evidence type="ECO:0000313" key="6">
    <source>
        <dbReference type="RefSeq" id="XP_033538143.1"/>
    </source>
</evidence>
<dbReference type="GO" id="GO:0005507">
    <property type="term" value="F:copper ion binding"/>
    <property type="evidence" value="ECO:0007669"/>
    <property type="project" value="InterPro"/>
</dbReference>
<dbReference type="GO" id="GO:0006801">
    <property type="term" value="P:superoxide metabolic process"/>
    <property type="evidence" value="ECO:0007669"/>
    <property type="project" value="InterPro"/>
</dbReference>
<name>A0A6G1GES7_9PEZI</name>
<organism evidence="4">
    <name type="scientific">Eremomyces bilateralis CBS 781.70</name>
    <dbReference type="NCBI Taxonomy" id="1392243"/>
    <lineage>
        <taxon>Eukaryota</taxon>
        <taxon>Fungi</taxon>
        <taxon>Dikarya</taxon>
        <taxon>Ascomycota</taxon>
        <taxon>Pezizomycotina</taxon>
        <taxon>Dothideomycetes</taxon>
        <taxon>Dothideomycetes incertae sedis</taxon>
        <taxon>Eremomycetales</taxon>
        <taxon>Eremomycetaceae</taxon>
        <taxon>Eremomyces</taxon>
    </lineage>
</organism>
<evidence type="ECO:0000313" key="5">
    <source>
        <dbReference type="Proteomes" id="UP000504638"/>
    </source>
</evidence>
<dbReference type="SUPFAM" id="SSF49329">
    <property type="entry name" value="Cu,Zn superoxide dismutase-like"/>
    <property type="match status" value="1"/>
</dbReference>
<dbReference type="InterPro" id="IPR018152">
    <property type="entry name" value="SOD_Cu/Zn_BS"/>
</dbReference>
<dbReference type="PANTHER" id="PTHR10003">
    <property type="entry name" value="SUPEROXIDE DISMUTASE CU-ZN -RELATED"/>
    <property type="match status" value="1"/>
</dbReference>
<dbReference type="InterPro" id="IPR024134">
    <property type="entry name" value="SOD_Cu/Zn_/chaperone"/>
</dbReference>
<evidence type="ECO:0000256" key="2">
    <source>
        <dbReference type="ARBA" id="ARBA00020928"/>
    </source>
</evidence>
<dbReference type="PROSITE" id="PS00087">
    <property type="entry name" value="SOD_CU_ZN_1"/>
    <property type="match status" value="1"/>
</dbReference>
<dbReference type="InterPro" id="IPR001424">
    <property type="entry name" value="SOD_Cu_Zn_dom"/>
</dbReference>
<dbReference type="Pfam" id="PF00080">
    <property type="entry name" value="Sod_Cu"/>
    <property type="match status" value="1"/>
</dbReference>
<dbReference type="OrthoDB" id="2015551at2759"/>
<evidence type="ECO:0000256" key="1">
    <source>
        <dbReference type="ARBA" id="ARBA00011738"/>
    </source>
</evidence>
<dbReference type="GeneID" id="54419221"/>
<feature type="domain" description="Superoxide dismutase copper/zinc binding" evidence="3">
    <location>
        <begin position="14"/>
        <end position="115"/>
    </location>
</feature>
<dbReference type="CDD" id="cd00305">
    <property type="entry name" value="Cu-Zn_Superoxide_Dismutase"/>
    <property type="match status" value="1"/>
</dbReference>
<keyword evidence="5" id="KW-1185">Reference proteome</keyword>
<reference evidence="6" key="2">
    <citation type="submission" date="2020-04" db="EMBL/GenBank/DDBJ databases">
        <authorList>
            <consortium name="NCBI Genome Project"/>
        </authorList>
    </citation>
    <scope>NUCLEOTIDE SEQUENCE</scope>
    <source>
        <strain evidence="6">CBS 781.70</strain>
    </source>
</reference>
<reference evidence="4 6" key="1">
    <citation type="submission" date="2020-01" db="EMBL/GenBank/DDBJ databases">
        <authorList>
            <consortium name="DOE Joint Genome Institute"/>
            <person name="Haridas S."/>
            <person name="Albert R."/>
            <person name="Binder M."/>
            <person name="Bloem J."/>
            <person name="Labutti K."/>
            <person name="Salamov A."/>
            <person name="Andreopoulos B."/>
            <person name="Baker S.E."/>
            <person name="Barry K."/>
            <person name="Bills G."/>
            <person name="Bluhm B.H."/>
            <person name="Cannon C."/>
            <person name="Castanera R."/>
            <person name="Culley D.E."/>
            <person name="Daum C."/>
            <person name="Ezra D."/>
            <person name="Gonzalez J.B."/>
            <person name="Henrissat B."/>
            <person name="Kuo A."/>
            <person name="Liang C."/>
            <person name="Lipzen A."/>
            <person name="Lutzoni F."/>
            <person name="Magnuson J."/>
            <person name="Mondo S."/>
            <person name="Nolan M."/>
            <person name="Ohm R."/>
            <person name="Pangilinan J."/>
            <person name="Park H.-J."/>
            <person name="Ramirez L."/>
            <person name="Alfaro M."/>
            <person name="Sun H."/>
            <person name="Tritt A."/>
            <person name="Yoshinaga Y."/>
            <person name="Zwiers L.-H."/>
            <person name="Turgeon B.G."/>
            <person name="Goodwin S.B."/>
            <person name="Spatafora J.W."/>
            <person name="Crous P.W."/>
            <person name="Grigoriev I.V."/>
        </authorList>
    </citation>
    <scope>NUCLEOTIDE SEQUENCE</scope>
    <source>
        <strain evidence="4 6">CBS 781.70</strain>
    </source>
</reference>
<dbReference type="Gene3D" id="2.60.40.200">
    <property type="entry name" value="Superoxide dismutase, copper/zinc binding domain"/>
    <property type="match status" value="1"/>
</dbReference>